<dbReference type="CDD" id="cd08419">
    <property type="entry name" value="PBP2_CbbR_RubisCO_like"/>
    <property type="match status" value="1"/>
</dbReference>
<dbReference type="PANTHER" id="PTHR30126">
    <property type="entry name" value="HTH-TYPE TRANSCRIPTIONAL REGULATOR"/>
    <property type="match status" value="1"/>
</dbReference>
<proteinExistence type="inferred from homology"/>
<dbReference type="Gene3D" id="1.10.10.10">
    <property type="entry name" value="Winged helix-like DNA-binding domain superfamily/Winged helix DNA-binding domain"/>
    <property type="match status" value="1"/>
</dbReference>
<keyword evidence="3" id="KW-0238">DNA-binding</keyword>
<dbReference type="InterPro" id="IPR036390">
    <property type="entry name" value="WH_DNA-bd_sf"/>
</dbReference>
<dbReference type="SUPFAM" id="SSF53850">
    <property type="entry name" value="Periplasmic binding protein-like II"/>
    <property type="match status" value="1"/>
</dbReference>
<dbReference type="GO" id="GO:0000976">
    <property type="term" value="F:transcription cis-regulatory region binding"/>
    <property type="evidence" value="ECO:0007669"/>
    <property type="project" value="TreeGrafter"/>
</dbReference>
<dbReference type="Pfam" id="PF00126">
    <property type="entry name" value="HTH_1"/>
    <property type="match status" value="1"/>
</dbReference>
<dbReference type="Gene3D" id="3.40.190.290">
    <property type="match status" value="1"/>
</dbReference>
<feature type="domain" description="HTH lysR-type" evidence="5">
    <location>
        <begin position="3"/>
        <end position="60"/>
    </location>
</feature>
<dbReference type="EMBL" id="JAGSPN010000010">
    <property type="protein sequence ID" value="MBR7783191.1"/>
    <property type="molecule type" value="Genomic_DNA"/>
</dbReference>
<accession>A0A941I6Y5</accession>
<dbReference type="InterPro" id="IPR036388">
    <property type="entry name" value="WH-like_DNA-bd_sf"/>
</dbReference>
<evidence type="ECO:0000259" key="5">
    <source>
        <dbReference type="PROSITE" id="PS50931"/>
    </source>
</evidence>
<evidence type="ECO:0000256" key="3">
    <source>
        <dbReference type="ARBA" id="ARBA00023125"/>
    </source>
</evidence>
<evidence type="ECO:0000256" key="1">
    <source>
        <dbReference type="ARBA" id="ARBA00009437"/>
    </source>
</evidence>
<gene>
    <name evidence="6" type="ORF">KDM89_13640</name>
</gene>
<dbReference type="RefSeq" id="WP_212688483.1">
    <property type="nucleotide sequence ID" value="NZ_JAGSPN010000010.1"/>
</dbReference>
<dbReference type="SUPFAM" id="SSF46785">
    <property type="entry name" value="Winged helix' DNA-binding domain"/>
    <property type="match status" value="1"/>
</dbReference>
<dbReference type="PROSITE" id="PS50931">
    <property type="entry name" value="HTH_LYSR"/>
    <property type="match status" value="1"/>
</dbReference>
<dbReference type="InterPro" id="IPR000847">
    <property type="entry name" value="LysR_HTH_N"/>
</dbReference>
<dbReference type="Proteomes" id="UP000680067">
    <property type="component" value="Unassembled WGS sequence"/>
</dbReference>
<dbReference type="Pfam" id="PF03466">
    <property type="entry name" value="LysR_substrate"/>
    <property type="match status" value="1"/>
</dbReference>
<evidence type="ECO:0000313" key="6">
    <source>
        <dbReference type="EMBL" id="MBR7783191.1"/>
    </source>
</evidence>
<name>A0A941I6Y5_9BURK</name>
<protein>
    <submittedName>
        <fullName evidence="6">LysR family transcriptional regulator</fullName>
    </submittedName>
</protein>
<dbReference type="PRINTS" id="PR00039">
    <property type="entry name" value="HTHLYSR"/>
</dbReference>
<keyword evidence="2" id="KW-0805">Transcription regulation</keyword>
<reference evidence="6" key="1">
    <citation type="submission" date="2021-04" db="EMBL/GenBank/DDBJ databases">
        <title>novel species isolated from subtropical streams in China.</title>
        <authorList>
            <person name="Lu H."/>
        </authorList>
    </citation>
    <scope>NUCLEOTIDE SEQUENCE</scope>
    <source>
        <strain evidence="6">LFS511W</strain>
    </source>
</reference>
<evidence type="ECO:0000313" key="7">
    <source>
        <dbReference type="Proteomes" id="UP000680067"/>
    </source>
</evidence>
<dbReference type="AlphaFoldDB" id="A0A941I6Y5"/>
<keyword evidence="4" id="KW-0804">Transcription</keyword>
<organism evidence="6 7">
    <name type="scientific">Undibacterium luofuense</name>
    <dbReference type="NCBI Taxonomy" id="2828733"/>
    <lineage>
        <taxon>Bacteria</taxon>
        <taxon>Pseudomonadati</taxon>
        <taxon>Pseudomonadota</taxon>
        <taxon>Betaproteobacteria</taxon>
        <taxon>Burkholderiales</taxon>
        <taxon>Oxalobacteraceae</taxon>
        <taxon>Undibacterium</taxon>
    </lineage>
</organism>
<keyword evidence="7" id="KW-1185">Reference proteome</keyword>
<dbReference type="GO" id="GO:0003700">
    <property type="term" value="F:DNA-binding transcription factor activity"/>
    <property type="evidence" value="ECO:0007669"/>
    <property type="project" value="InterPro"/>
</dbReference>
<evidence type="ECO:0000256" key="2">
    <source>
        <dbReference type="ARBA" id="ARBA00023015"/>
    </source>
</evidence>
<dbReference type="InterPro" id="IPR005119">
    <property type="entry name" value="LysR_subst-bd"/>
</dbReference>
<evidence type="ECO:0000256" key="4">
    <source>
        <dbReference type="ARBA" id="ARBA00023163"/>
    </source>
</evidence>
<dbReference type="PANTHER" id="PTHR30126:SF5">
    <property type="entry name" value="HTH-TYPE TRANSCRIPTIONAL ACTIVATOR CMPR"/>
    <property type="match status" value="1"/>
</dbReference>
<comment type="caution">
    <text evidence="6">The sequence shown here is derived from an EMBL/GenBank/DDBJ whole genome shotgun (WGS) entry which is preliminary data.</text>
</comment>
<comment type="similarity">
    <text evidence="1">Belongs to the LysR transcriptional regulatory family.</text>
</comment>
<sequence length="307" mass="34208">MNVTFRQLRLFAALAQHRSISEVARQFHVTQPTVSMQLRELSDSIGLPLYEMTGKRLSLTAAGEELAQTARHIGQEWADFEQRIAAMKGLTQGRLQVAVVSTAKYFVPRMLGAFCRDYPEIDIALEVQNRDGVLQRLRDNLDDLVIMSTPPRDMDIVSQVFMPNPLVVTAPLSHPLAQQKAIPLTQLSGERFILRERGSGTRLACDQHFEKAGFAPLVRLELGSNEAIKQAVAGGMGLAVLSRHALGEHLVDEALAVLDVDSFPIQSSWYIVYLQGKRLSPLAQAFLQYLSAHASDWRQRQRVLPAT</sequence>